<accession>A0A7J6UHX2</accession>
<evidence type="ECO:0000256" key="8">
    <source>
        <dbReference type="SAM" id="MobiDB-lite"/>
    </source>
</evidence>
<evidence type="ECO:0000256" key="3">
    <source>
        <dbReference type="ARBA" id="ARBA00022679"/>
    </source>
</evidence>
<protein>
    <recommendedName>
        <fullName evidence="10">Cas1p 10 TM acyl transferase domain-containing protein</fullName>
    </recommendedName>
</protein>
<dbReference type="GO" id="GO:0005794">
    <property type="term" value="C:Golgi apparatus"/>
    <property type="evidence" value="ECO:0007669"/>
    <property type="project" value="UniProtKB-ARBA"/>
</dbReference>
<dbReference type="GO" id="GO:0016407">
    <property type="term" value="F:acetyltransferase activity"/>
    <property type="evidence" value="ECO:0007669"/>
    <property type="project" value="TreeGrafter"/>
</dbReference>
<feature type="transmembrane region" description="Helical" evidence="9">
    <location>
        <begin position="515"/>
        <end position="532"/>
    </location>
</feature>
<evidence type="ECO:0000256" key="6">
    <source>
        <dbReference type="ARBA" id="ARBA00023136"/>
    </source>
</evidence>
<organism evidence="11 12">
    <name type="scientific">Perkinsus olseni</name>
    <name type="common">Perkinsus atlanticus</name>
    <dbReference type="NCBI Taxonomy" id="32597"/>
    <lineage>
        <taxon>Eukaryota</taxon>
        <taxon>Sar</taxon>
        <taxon>Alveolata</taxon>
        <taxon>Perkinsozoa</taxon>
        <taxon>Perkinsea</taxon>
        <taxon>Perkinsida</taxon>
        <taxon>Perkinsidae</taxon>
        <taxon>Perkinsus</taxon>
    </lineage>
</organism>
<proteinExistence type="inferred from homology"/>
<dbReference type="PANTHER" id="PTHR13533:SF1">
    <property type="entry name" value="N-ACETYLNEURAMINATE 9-O-ACETYLTRANSFERASE"/>
    <property type="match status" value="1"/>
</dbReference>
<feature type="compositionally biased region" description="Basic and acidic residues" evidence="8">
    <location>
        <begin position="649"/>
        <end position="665"/>
    </location>
</feature>
<sequence>MSRVTGDLALSSLLPTTSLASVFVFGTSALLCLGLHGDEILTLASVWTGTARYIPVSTKNSSSGVKETDNRLSSFNGSNDSWKQLLLRTTQLGAILLYAFACEWAPLYPHGQKEYSRDTFWFLFALFILHSLTWTKTERRPEEAKLVVFGRNNSEELKGWLQFLFLAYHYFHAADVYNMIRVFVSAYVWMTGFGNFSYFYTQNDYSLGRLLSMLWRLNMSVILLCLALNTTYILYYIVPLHTFYFMLTYITMRVFRAANYHRWLMKVKLIVLGLLIYIIWDVDHSWFDAIFGLILPSTATQGAKAGVLYEWHFRSGLDHWSAYLGMIFAYTYPSTAKWMEVVEKLPRKQEWLVKLTVLSVLGVLSYSWFTEIHSLSKSDYNHAHPYFFIIPLLTFIYIRNMTPWLRTHYLEPLTRMGKVTLETYLLQHHIWLTENAKKTLVLLPNYPSCNLLLTTAIYVYLAHRLFRVTVELRAILLPEKDTATCLKRLLVISAVLIAGALLSVVSAALEATAGQIALTLLILAIAIGRLISCGFSSAAIILPCIGIVAATLALGELPWDASAIVNYRSASTAVTEPGRATCDAQRGLALLGAASLMLLWRDPFLVARPVTYVYTAVVSSATSLRDAYDYITVYGPLHEKYGLPSVRGSSDRGGDIEMSVHEVKE</sequence>
<feature type="transmembrane region" description="Helical" evidence="9">
    <location>
        <begin position="85"/>
        <end position="107"/>
    </location>
</feature>
<feature type="transmembrane region" description="Helical" evidence="9">
    <location>
        <begin position="12"/>
        <end position="35"/>
    </location>
</feature>
<evidence type="ECO:0000259" key="10">
    <source>
        <dbReference type="Pfam" id="PF07779"/>
    </source>
</evidence>
<feature type="transmembrane region" description="Helical" evidence="9">
    <location>
        <begin position="119"/>
        <end position="135"/>
    </location>
</feature>
<evidence type="ECO:0000256" key="7">
    <source>
        <dbReference type="ARBA" id="ARBA00023180"/>
    </source>
</evidence>
<feature type="transmembrane region" description="Helical" evidence="9">
    <location>
        <begin position="539"/>
        <end position="559"/>
    </location>
</feature>
<evidence type="ECO:0000256" key="2">
    <source>
        <dbReference type="ARBA" id="ARBA00010666"/>
    </source>
</evidence>
<feature type="transmembrane region" description="Helical" evidence="9">
    <location>
        <begin position="221"/>
        <end position="251"/>
    </location>
</feature>
<feature type="region of interest" description="Disordered" evidence="8">
    <location>
        <begin position="646"/>
        <end position="665"/>
    </location>
</feature>
<dbReference type="EMBL" id="JABANM010000046">
    <property type="protein sequence ID" value="KAF4756636.1"/>
    <property type="molecule type" value="Genomic_DNA"/>
</dbReference>
<feature type="transmembrane region" description="Helical" evidence="9">
    <location>
        <begin position="182"/>
        <end position="201"/>
    </location>
</feature>
<feature type="transmembrane region" description="Helical" evidence="9">
    <location>
        <begin position="381"/>
        <end position="398"/>
    </location>
</feature>
<keyword evidence="4 9" id="KW-0812">Transmembrane</keyword>
<keyword evidence="3" id="KW-0808">Transferase</keyword>
<keyword evidence="6 9" id="KW-0472">Membrane</keyword>
<evidence type="ECO:0000256" key="4">
    <source>
        <dbReference type="ARBA" id="ARBA00022692"/>
    </source>
</evidence>
<comment type="caution">
    <text evidence="11">The sequence shown here is derived from an EMBL/GenBank/DDBJ whole genome shotgun (WGS) entry which is preliminary data.</text>
</comment>
<feature type="transmembrane region" description="Helical" evidence="9">
    <location>
        <begin position="351"/>
        <end position="369"/>
    </location>
</feature>
<comment type="subcellular location">
    <subcellularLocation>
        <location evidence="1">Membrane</location>
        <topology evidence="1">Multi-pass membrane protein</topology>
    </subcellularLocation>
</comment>
<feature type="domain" description="Cas1p 10 TM acyl transferase" evidence="10">
    <location>
        <begin position="50"/>
        <end position="484"/>
    </location>
</feature>
<keyword evidence="5 9" id="KW-1133">Transmembrane helix</keyword>
<dbReference type="InterPro" id="IPR012419">
    <property type="entry name" value="Cas1_AcylTrans_dom"/>
</dbReference>
<dbReference type="Pfam" id="PF07779">
    <property type="entry name" value="Cas1_AcylT"/>
    <property type="match status" value="1"/>
</dbReference>
<feature type="transmembrane region" description="Helical" evidence="9">
    <location>
        <begin position="489"/>
        <end position="509"/>
    </location>
</feature>
<dbReference type="PANTHER" id="PTHR13533">
    <property type="entry name" value="N-ACETYLNEURAMINATE 9-O-ACETYLTRANSFERASE"/>
    <property type="match status" value="1"/>
</dbReference>
<dbReference type="AlphaFoldDB" id="A0A7J6UHX2"/>
<feature type="transmembrane region" description="Helical" evidence="9">
    <location>
        <begin position="263"/>
        <end position="280"/>
    </location>
</feature>
<evidence type="ECO:0000313" key="11">
    <source>
        <dbReference type="EMBL" id="KAF4756636.1"/>
    </source>
</evidence>
<evidence type="ECO:0000256" key="9">
    <source>
        <dbReference type="SAM" id="Phobius"/>
    </source>
</evidence>
<evidence type="ECO:0000313" key="12">
    <source>
        <dbReference type="Proteomes" id="UP000574390"/>
    </source>
</evidence>
<gene>
    <name evidence="11" type="ORF">FOZ62_013330</name>
</gene>
<dbReference type="GO" id="GO:0016020">
    <property type="term" value="C:membrane"/>
    <property type="evidence" value="ECO:0007669"/>
    <property type="project" value="UniProtKB-SubCell"/>
</dbReference>
<reference evidence="11 12" key="1">
    <citation type="submission" date="2020-04" db="EMBL/GenBank/DDBJ databases">
        <title>Perkinsus olseni comparative genomics.</title>
        <authorList>
            <person name="Bogema D.R."/>
        </authorList>
    </citation>
    <scope>NUCLEOTIDE SEQUENCE [LARGE SCALE GENOMIC DNA]</scope>
    <source>
        <strain evidence="11">ATCC PRA-205</strain>
    </source>
</reference>
<dbReference type="GO" id="GO:0005975">
    <property type="term" value="P:carbohydrate metabolic process"/>
    <property type="evidence" value="ECO:0007669"/>
    <property type="project" value="TreeGrafter"/>
</dbReference>
<evidence type="ECO:0000256" key="5">
    <source>
        <dbReference type="ARBA" id="ARBA00022989"/>
    </source>
</evidence>
<comment type="similarity">
    <text evidence="2">Belongs to the PC-esterase family. CASD1 subfamily.</text>
</comment>
<feature type="transmembrane region" description="Helical" evidence="9">
    <location>
        <begin position="320"/>
        <end position="339"/>
    </location>
</feature>
<name>A0A7J6UHX2_PEROL</name>
<keyword evidence="7" id="KW-0325">Glycoprotein</keyword>
<evidence type="ECO:0000256" key="1">
    <source>
        <dbReference type="ARBA" id="ARBA00004141"/>
    </source>
</evidence>
<dbReference type="Proteomes" id="UP000574390">
    <property type="component" value="Unassembled WGS sequence"/>
</dbReference>